<dbReference type="PROSITE" id="PS51670">
    <property type="entry name" value="SHKT"/>
    <property type="match status" value="2"/>
</dbReference>
<gene>
    <name evidence="4" type="ORF">MSPICULIGERA_LOCUS14233</name>
</gene>
<organism evidence="4 5">
    <name type="scientific">Mesorhabditis spiculigera</name>
    <dbReference type="NCBI Taxonomy" id="96644"/>
    <lineage>
        <taxon>Eukaryota</taxon>
        <taxon>Metazoa</taxon>
        <taxon>Ecdysozoa</taxon>
        <taxon>Nematoda</taxon>
        <taxon>Chromadorea</taxon>
        <taxon>Rhabditida</taxon>
        <taxon>Rhabditina</taxon>
        <taxon>Rhabditomorpha</taxon>
        <taxon>Rhabditoidea</taxon>
        <taxon>Rhabditidae</taxon>
        <taxon>Mesorhabditinae</taxon>
        <taxon>Mesorhabditis</taxon>
    </lineage>
</organism>
<feature type="domain" description="ShKT" evidence="3">
    <location>
        <begin position="94"/>
        <end position="131"/>
    </location>
</feature>
<evidence type="ECO:0000256" key="1">
    <source>
        <dbReference type="PROSITE-ProRule" id="PRU01005"/>
    </source>
</evidence>
<keyword evidence="2" id="KW-0732">Signal</keyword>
<feature type="non-terminal residue" evidence="4">
    <location>
        <position position="172"/>
    </location>
</feature>
<name>A0AA36CX30_9BILA</name>
<dbReference type="SMART" id="SM00254">
    <property type="entry name" value="ShKT"/>
    <property type="match status" value="2"/>
</dbReference>
<proteinExistence type="predicted"/>
<sequence length="172" mass="18325">MRLSAVILLATISLASATTCPSVPNADFTQVSGPAVDGMCPIGFVCISHPRDGNVCYSDRSIGPCVGNQCPTPYTCVVLNGMNNCYDLSGGNSCIDKDPNCPLYLKNGYCRSKLYTAAEKKASCCATCAFNTACQDADPNCPLYEKNSKYCNSTTSTELQKVNFCRKTCGVC</sequence>
<protein>
    <recommendedName>
        <fullName evidence="3">ShKT domain-containing protein</fullName>
    </recommendedName>
</protein>
<reference evidence="4" key="1">
    <citation type="submission" date="2023-06" db="EMBL/GenBank/DDBJ databases">
        <authorList>
            <person name="Delattre M."/>
        </authorList>
    </citation>
    <scope>NUCLEOTIDE SEQUENCE</scope>
    <source>
        <strain evidence="4">AF72</strain>
    </source>
</reference>
<feature type="domain" description="ShKT" evidence="3">
    <location>
        <begin position="134"/>
        <end position="172"/>
    </location>
</feature>
<comment type="caution">
    <text evidence="1">Lacks conserved residue(s) required for the propagation of feature annotation.</text>
</comment>
<evidence type="ECO:0000313" key="5">
    <source>
        <dbReference type="Proteomes" id="UP001177023"/>
    </source>
</evidence>
<dbReference type="Pfam" id="PF01549">
    <property type="entry name" value="ShK"/>
    <property type="match status" value="2"/>
</dbReference>
<accession>A0AA36CX30</accession>
<dbReference type="InterPro" id="IPR003582">
    <property type="entry name" value="ShKT_dom"/>
</dbReference>
<evidence type="ECO:0000256" key="2">
    <source>
        <dbReference type="SAM" id="SignalP"/>
    </source>
</evidence>
<comment type="caution">
    <text evidence="4">The sequence shown here is derived from an EMBL/GenBank/DDBJ whole genome shotgun (WGS) entry which is preliminary data.</text>
</comment>
<evidence type="ECO:0000313" key="4">
    <source>
        <dbReference type="EMBL" id="CAJ0575932.1"/>
    </source>
</evidence>
<keyword evidence="5" id="KW-1185">Reference proteome</keyword>
<evidence type="ECO:0000259" key="3">
    <source>
        <dbReference type="PROSITE" id="PS51670"/>
    </source>
</evidence>
<dbReference type="EMBL" id="CATQJA010002641">
    <property type="protein sequence ID" value="CAJ0575932.1"/>
    <property type="molecule type" value="Genomic_DNA"/>
</dbReference>
<feature type="signal peptide" evidence="2">
    <location>
        <begin position="1"/>
        <end position="17"/>
    </location>
</feature>
<dbReference type="AlphaFoldDB" id="A0AA36CX30"/>
<dbReference type="Proteomes" id="UP001177023">
    <property type="component" value="Unassembled WGS sequence"/>
</dbReference>
<feature type="chain" id="PRO_5041457970" description="ShKT domain-containing protein" evidence="2">
    <location>
        <begin position="18"/>
        <end position="172"/>
    </location>
</feature>